<organism evidence="3 4">
    <name type="scientific">Rheinheimera marina</name>
    <dbReference type="NCBI Taxonomy" id="1774958"/>
    <lineage>
        <taxon>Bacteria</taxon>
        <taxon>Pseudomonadati</taxon>
        <taxon>Pseudomonadota</taxon>
        <taxon>Gammaproteobacteria</taxon>
        <taxon>Chromatiales</taxon>
        <taxon>Chromatiaceae</taxon>
        <taxon>Rheinheimera</taxon>
    </lineage>
</organism>
<dbReference type="PANTHER" id="PTHR43767">
    <property type="entry name" value="LONG-CHAIN-FATTY-ACID--COA LIGASE"/>
    <property type="match status" value="1"/>
</dbReference>
<dbReference type="Gene3D" id="3.40.50.12780">
    <property type="entry name" value="N-terminal domain of ligase-like"/>
    <property type="match status" value="1"/>
</dbReference>
<keyword evidence="1" id="KW-0436">Ligase</keyword>
<dbReference type="PANTHER" id="PTHR43767:SF8">
    <property type="entry name" value="LONG-CHAIN-FATTY-ACID--COA LIGASE"/>
    <property type="match status" value="1"/>
</dbReference>
<proteinExistence type="predicted"/>
<dbReference type="InterPro" id="IPR045851">
    <property type="entry name" value="AMP-bd_C_sf"/>
</dbReference>
<dbReference type="Gene3D" id="3.30.300.30">
    <property type="match status" value="1"/>
</dbReference>
<dbReference type="InterPro" id="IPR020845">
    <property type="entry name" value="AMP-binding_CS"/>
</dbReference>
<dbReference type="InterPro" id="IPR050237">
    <property type="entry name" value="ATP-dep_AMP-bd_enzyme"/>
</dbReference>
<evidence type="ECO:0000259" key="2">
    <source>
        <dbReference type="Pfam" id="PF00501"/>
    </source>
</evidence>
<evidence type="ECO:0000313" key="3">
    <source>
        <dbReference type="EMBL" id="MFC4654236.1"/>
    </source>
</evidence>
<dbReference type="SUPFAM" id="SSF56801">
    <property type="entry name" value="Acetyl-CoA synthetase-like"/>
    <property type="match status" value="1"/>
</dbReference>
<dbReference type="EMBL" id="JBHSGB010000005">
    <property type="protein sequence ID" value="MFC4654236.1"/>
    <property type="molecule type" value="Genomic_DNA"/>
</dbReference>
<gene>
    <name evidence="3" type="ORF">ACFO3I_04255</name>
</gene>
<accession>A0ABV9JI93</accession>
<dbReference type="Pfam" id="PF00501">
    <property type="entry name" value="AMP-binding"/>
    <property type="match status" value="1"/>
</dbReference>
<sequence length="486" mass="51872">MKLQLPATARLTQWGGNSLSSNELLQEVMIWQELLLGYDARRIVLEADSGLQWALLDLACLAADLVLVPLPTYLSSSQRDAVLAQLQPDLLISDSPEQQSGELLEEYAGLSLYRLPMHGNALVPAGTQKITFTSGSTGQPKGVCLSAEQQLDVALWLAARVQQISQGTPRHLCLLPLPTLLENIAGIYAPLLEGGEVVLAKDAERGFSGSRLTEPQKLLALISQVQPKSLILVPELLQFLLLACQSGWQAPTSLEFIAVGGAVVSPALLQAAAKAGLPVYQGYGLSECASVVALSVDPAEQAGASVGLPLAGRQVRIEDGELVVQTPFLGYLGEPGSASDEVRTGDLASWGPNGELLITGRKKNLLINSFGRNISPEWVETALTSTGAVMQAILLGDGQPACVALLFARPEVSDQQLAAVVDSVNAQLPDYARIARYSRLSQPFSVAEGSLTDNGRLRRQAIQQLYSQHIDQLYSGVRDELLSLSA</sequence>
<dbReference type="PROSITE" id="PS00455">
    <property type="entry name" value="AMP_BINDING"/>
    <property type="match status" value="1"/>
</dbReference>
<dbReference type="RefSeq" id="WP_377332031.1">
    <property type="nucleotide sequence ID" value="NZ_JBHSGB010000005.1"/>
</dbReference>
<reference evidence="4" key="1">
    <citation type="journal article" date="2019" name="Int. J. Syst. Evol. Microbiol.">
        <title>The Global Catalogue of Microorganisms (GCM) 10K type strain sequencing project: providing services to taxonomists for standard genome sequencing and annotation.</title>
        <authorList>
            <consortium name="The Broad Institute Genomics Platform"/>
            <consortium name="The Broad Institute Genome Sequencing Center for Infectious Disease"/>
            <person name="Wu L."/>
            <person name="Ma J."/>
        </authorList>
    </citation>
    <scope>NUCLEOTIDE SEQUENCE [LARGE SCALE GENOMIC DNA]</scope>
    <source>
        <strain evidence="4">DT28</strain>
    </source>
</reference>
<keyword evidence="4" id="KW-1185">Reference proteome</keyword>
<protein>
    <submittedName>
        <fullName evidence="3">AMP-binding protein</fullName>
    </submittedName>
</protein>
<evidence type="ECO:0000256" key="1">
    <source>
        <dbReference type="ARBA" id="ARBA00022598"/>
    </source>
</evidence>
<dbReference type="InterPro" id="IPR000873">
    <property type="entry name" value="AMP-dep_synth/lig_dom"/>
</dbReference>
<comment type="caution">
    <text evidence="3">The sequence shown here is derived from an EMBL/GenBank/DDBJ whole genome shotgun (WGS) entry which is preliminary data.</text>
</comment>
<evidence type="ECO:0000313" key="4">
    <source>
        <dbReference type="Proteomes" id="UP001595962"/>
    </source>
</evidence>
<dbReference type="InterPro" id="IPR042099">
    <property type="entry name" value="ANL_N_sf"/>
</dbReference>
<name>A0ABV9JI93_9GAMM</name>
<dbReference type="Proteomes" id="UP001595962">
    <property type="component" value="Unassembled WGS sequence"/>
</dbReference>
<dbReference type="Pfam" id="PF23562">
    <property type="entry name" value="AMP-binding_C_3"/>
    <property type="match status" value="1"/>
</dbReference>
<feature type="domain" description="AMP-dependent synthetase/ligase" evidence="2">
    <location>
        <begin position="41"/>
        <end position="321"/>
    </location>
</feature>